<evidence type="ECO:0000313" key="4">
    <source>
        <dbReference type="Proteomes" id="UP000274922"/>
    </source>
</evidence>
<dbReference type="GO" id="GO:0005886">
    <property type="term" value="C:plasma membrane"/>
    <property type="evidence" value="ECO:0007669"/>
    <property type="project" value="TreeGrafter"/>
</dbReference>
<dbReference type="PROSITE" id="PS50031">
    <property type="entry name" value="EH"/>
    <property type="match status" value="1"/>
</dbReference>
<dbReference type="AlphaFoldDB" id="A0A4P9X9Q7"/>
<dbReference type="PANTHER" id="PTHR11216">
    <property type="entry name" value="EH DOMAIN"/>
    <property type="match status" value="1"/>
</dbReference>
<sequence>DHKISGDAGREVWLRTHVPPDQLFLVWGISDTQSCGRLSFQEFSAGRLFDRLAAAMDAAPVSTPTTTAPPGAAPGTAGGSGLATPLTGVGAMAGLPPPASATAAMPRGPISAHTTGDGGVLPNLVILPADRVKYGKLFDKLDADNKGYVPGADAHAFLTRSKLSSMVLGQIWELSDTKKLGSLDRNQFIVLMHLVAERMAGRPLPASQQLAQLRVVFQTAKHDVQDLEEQLTQERQAYEQDQRHLQLAETGVLALQSEKTALQEQLAQNETRAQTLKKSIGEYTDFSVGLKEEVAKLREELRKTLQLVDVAQQQVASAESEYKALKDDVADLTERRENQRKRSEALQSQL</sequence>
<feature type="non-terminal residue" evidence="3">
    <location>
        <position position="350"/>
    </location>
</feature>
<evidence type="ECO:0000313" key="3">
    <source>
        <dbReference type="EMBL" id="RKP02084.1"/>
    </source>
</evidence>
<feature type="non-terminal residue" evidence="3">
    <location>
        <position position="1"/>
    </location>
</feature>
<protein>
    <recommendedName>
        <fullName evidence="2">EH domain-containing protein</fullName>
    </recommendedName>
</protein>
<accession>A0A4P9X9Q7</accession>
<dbReference type="Pfam" id="PF12763">
    <property type="entry name" value="EH"/>
    <property type="match status" value="1"/>
</dbReference>
<evidence type="ECO:0000259" key="2">
    <source>
        <dbReference type="PROSITE" id="PS50031"/>
    </source>
</evidence>
<keyword evidence="4" id="KW-1185">Reference proteome</keyword>
<dbReference type="GO" id="GO:0006897">
    <property type="term" value="P:endocytosis"/>
    <property type="evidence" value="ECO:0007669"/>
    <property type="project" value="TreeGrafter"/>
</dbReference>
<dbReference type="GO" id="GO:0005737">
    <property type="term" value="C:cytoplasm"/>
    <property type="evidence" value="ECO:0007669"/>
    <property type="project" value="TreeGrafter"/>
</dbReference>
<dbReference type="STRING" id="1555241.A0A4P9X9Q7"/>
<dbReference type="SUPFAM" id="SSF47473">
    <property type="entry name" value="EF-hand"/>
    <property type="match status" value="2"/>
</dbReference>
<organism evidence="3 4">
    <name type="scientific">Caulochytrium protostelioides</name>
    <dbReference type="NCBI Taxonomy" id="1555241"/>
    <lineage>
        <taxon>Eukaryota</taxon>
        <taxon>Fungi</taxon>
        <taxon>Fungi incertae sedis</taxon>
        <taxon>Chytridiomycota</taxon>
        <taxon>Chytridiomycota incertae sedis</taxon>
        <taxon>Chytridiomycetes</taxon>
        <taxon>Caulochytriales</taxon>
        <taxon>Caulochytriaceae</taxon>
        <taxon>Caulochytrium</taxon>
    </lineage>
</organism>
<keyword evidence="1" id="KW-0175">Coiled coil</keyword>
<reference evidence="4" key="1">
    <citation type="journal article" date="2018" name="Nat. Microbiol.">
        <title>Leveraging single-cell genomics to expand the fungal tree of life.</title>
        <authorList>
            <person name="Ahrendt S.R."/>
            <person name="Quandt C.A."/>
            <person name="Ciobanu D."/>
            <person name="Clum A."/>
            <person name="Salamov A."/>
            <person name="Andreopoulos B."/>
            <person name="Cheng J.F."/>
            <person name="Woyke T."/>
            <person name="Pelin A."/>
            <person name="Henrissat B."/>
            <person name="Reynolds N.K."/>
            <person name="Benny G.L."/>
            <person name="Smith M.E."/>
            <person name="James T.Y."/>
            <person name="Grigoriev I.V."/>
        </authorList>
    </citation>
    <scope>NUCLEOTIDE SEQUENCE [LARGE SCALE GENOMIC DNA]</scope>
    <source>
        <strain evidence="4">ATCC 52028</strain>
    </source>
</reference>
<dbReference type="InterPro" id="IPR011992">
    <property type="entry name" value="EF-hand-dom_pair"/>
</dbReference>
<dbReference type="Proteomes" id="UP000274922">
    <property type="component" value="Unassembled WGS sequence"/>
</dbReference>
<dbReference type="OrthoDB" id="1716625at2759"/>
<proteinExistence type="predicted"/>
<dbReference type="PANTHER" id="PTHR11216:SF170">
    <property type="entry name" value="DYNAMIN ASSOCIATED PROTEIN 160, ISOFORM D"/>
    <property type="match status" value="1"/>
</dbReference>
<dbReference type="CDD" id="cd00052">
    <property type="entry name" value="EH"/>
    <property type="match status" value="1"/>
</dbReference>
<dbReference type="SMART" id="SM00027">
    <property type="entry name" value="EH"/>
    <property type="match status" value="1"/>
</dbReference>
<dbReference type="GO" id="GO:0016197">
    <property type="term" value="P:endosomal transport"/>
    <property type="evidence" value="ECO:0007669"/>
    <property type="project" value="TreeGrafter"/>
</dbReference>
<gene>
    <name evidence="3" type="ORF">CXG81DRAFT_2158</name>
</gene>
<dbReference type="EMBL" id="ML014152">
    <property type="protein sequence ID" value="RKP02084.1"/>
    <property type="molecule type" value="Genomic_DNA"/>
</dbReference>
<dbReference type="InterPro" id="IPR000261">
    <property type="entry name" value="EH_dom"/>
</dbReference>
<feature type="coiled-coil region" evidence="1">
    <location>
        <begin position="210"/>
        <end position="349"/>
    </location>
</feature>
<dbReference type="Gene3D" id="1.10.238.10">
    <property type="entry name" value="EF-hand"/>
    <property type="match status" value="2"/>
</dbReference>
<evidence type="ECO:0000256" key="1">
    <source>
        <dbReference type="SAM" id="Coils"/>
    </source>
</evidence>
<name>A0A4P9X9Q7_9FUNG</name>
<feature type="domain" description="EH" evidence="2">
    <location>
        <begin position="130"/>
        <end position="207"/>
    </location>
</feature>